<keyword evidence="5 11" id="KW-0812">Transmembrane</keyword>
<comment type="subcellular location">
    <subcellularLocation>
        <location evidence="1">Endoplasmic reticulum membrane</location>
        <topology evidence="1">Single-pass membrane protein</topology>
    </subcellularLocation>
</comment>
<dbReference type="Gene3D" id="2.60.120.650">
    <property type="entry name" value="Cupin"/>
    <property type="match status" value="1"/>
</dbReference>
<evidence type="ECO:0000259" key="12">
    <source>
        <dbReference type="PROSITE" id="PS51184"/>
    </source>
</evidence>
<keyword evidence="9" id="KW-0408">Iron</keyword>
<dbReference type="GeneID" id="107265200"/>
<dbReference type="SUPFAM" id="SSF53756">
    <property type="entry name" value="UDP-Glycosyltransferase/glycogen phosphorylase"/>
    <property type="match status" value="1"/>
</dbReference>
<dbReference type="GO" id="GO:0006488">
    <property type="term" value="P:dolichol-linked oligosaccharide biosynthetic process"/>
    <property type="evidence" value="ECO:0007669"/>
    <property type="project" value="InterPro"/>
</dbReference>
<keyword evidence="10 11" id="KW-0472">Membrane</keyword>
<proteinExistence type="inferred from homology"/>
<evidence type="ECO:0000256" key="2">
    <source>
        <dbReference type="ARBA" id="ARBA00008056"/>
    </source>
</evidence>
<comment type="similarity">
    <text evidence="2">Belongs to the iron/ascorbate-dependent oxidoreductase family.</text>
</comment>
<comment type="similarity">
    <text evidence="3">Belongs to the ALG14 family.</text>
</comment>
<dbReference type="Pfam" id="PF13621">
    <property type="entry name" value="Cupin_8"/>
    <property type="match status" value="1"/>
</dbReference>
<keyword evidence="8" id="KW-0560">Oxidoreductase</keyword>
<dbReference type="InterPro" id="IPR041667">
    <property type="entry name" value="Cupin_8"/>
</dbReference>
<evidence type="ECO:0000256" key="10">
    <source>
        <dbReference type="ARBA" id="ARBA00023136"/>
    </source>
</evidence>
<gene>
    <name evidence="14" type="primary">LOC107265200</name>
</gene>
<dbReference type="InterPro" id="IPR002057">
    <property type="entry name" value="Isopenicillin-N_synth_CS"/>
</dbReference>
<evidence type="ECO:0000256" key="5">
    <source>
        <dbReference type="ARBA" id="ARBA00022692"/>
    </source>
</evidence>
<evidence type="ECO:0000256" key="6">
    <source>
        <dbReference type="ARBA" id="ARBA00022824"/>
    </source>
</evidence>
<evidence type="ECO:0000256" key="3">
    <source>
        <dbReference type="ARBA" id="ARBA00009731"/>
    </source>
</evidence>
<feature type="transmembrane region" description="Helical" evidence="11">
    <location>
        <begin position="193"/>
        <end position="212"/>
    </location>
</feature>
<dbReference type="PROSITE" id="PS51184">
    <property type="entry name" value="JMJC"/>
    <property type="match status" value="1"/>
</dbReference>
<organism evidence="13 14">
    <name type="scientific">Cephus cinctus</name>
    <name type="common">Wheat stem sawfly</name>
    <dbReference type="NCBI Taxonomy" id="211228"/>
    <lineage>
        <taxon>Eukaryota</taxon>
        <taxon>Metazoa</taxon>
        <taxon>Ecdysozoa</taxon>
        <taxon>Arthropoda</taxon>
        <taxon>Hexapoda</taxon>
        <taxon>Insecta</taxon>
        <taxon>Pterygota</taxon>
        <taxon>Neoptera</taxon>
        <taxon>Endopterygota</taxon>
        <taxon>Hymenoptera</taxon>
        <taxon>Cephoidea</taxon>
        <taxon>Cephidae</taxon>
        <taxon>Cephus</taxon>
    </lineage>
</organism>
<dbReference type="PROSITE" id="PS00185">
    <property type="entry name" value="IPNS_1"/>
    <property type="match status" value="1"/>
</dbReference>
<evidence type="ECO:0000256" key="7">
    <source>
        <dbReference type="ARBA" id="ARBA00022989"/>
    </source>
</evidence>
<dbReference type="AlphaFoldDB" id="A0AAJ7RCH9"/>
<dbReference type="GO" id="GO:0016491">
    <property type="term" value="F:oxidoreductase activity"/>
    <property type="evidence" value="ECO:0007669"/>
    <property type="project" value="UniProtKB-KW"/>
</dbReference>
<dbReference type="GO" id="GO:0004577">
    <property type="term" value="F:N-acetylglucosaminyldiphosphodolichol N-acetylglucosaminyltransferase activity"/>
    <property type="evidence" value="ECO:0007669"/>
    <property type="project" value="TreeGrafter"/>
</dbReference>
<dbReference type="GO" id="GO:0043541">
    <property type="term" value="C:UDP-N-acetylglucosamine transferase complex"/>
    <property type="evidence" value="ECO:0007669"/>
    <property type="project" value="TreeGrafter"/>
</dbReference>
<sequence length="632" mass="73071">MDQLILFCKNYQTIMIINLLGIFFLALITFQARVLYLIFFANGKMPKKGSRIHPAKTLIILGSGGHTAEMLRIVSQIDLKNYSPRIYVQARTDQISGDKVKELELDNKDYRIVQIYRSREVRQSYITAIWTTTVAILDSIPVLWKEKPDLILCNGPGTCIPLCMVAFFLKIFFICRTKIVFIESFCRVKTFSLTGKILYYIADFIIVQWPYLKNMFSAPVTTSSIPWEALTNDIKENSPSEIKVHLISILVKLKYSYENSKKLTIEWVENSLLRIEACLDRTWEMLNSGYWKNVPIQYRYCYSYCTILKSILLEIQYESRSEKSADKQKILEEIIKQVDKGILLGAPPPCSPNLLTSMASKLNNLLPEETLKTENYKTTLINNEEISKILLPGFAPVTLYNEPSMETFYREIFMPKIPAVLEGCMKHWKALELWQNPDYLIRIAGIRTVPIEIGSRYTEEDWTQHLISFSDFIRSHICGKSDKVGYLAQHQLFEQIPELKDDFAIPDYCNFSDTEDEASIPDINVWFGPNGTVSPLHYDPKNNLLCQVFGYKRIILYSPEDSLNLYPYDTRLLSNTAQVDPMNPEFEKWPNFKKAKGSLCYLGPGEMLFIPPGWWHHVVGLTPSFSISFWWN</sequence>
<dbReference type="Pfam" id="PF08660">
    <property type="entry name" value="Alg14"/>
    <property type="match status" value="1"/>
</dbReference>
<dbReference type="PANTHER" id="PTHR12154">
    <property type="entry name" value="GLYCOSYL TRANSFERASE-RELATED"/>
    <property type="match status" value="1"/>
</dbReference>
<dbReference type="PANTHER" id="PTHR12154:SF4">
    <property type="entry name" value="UDP-N-ACETYLGLUCOSAMINE TRANSFERASE SUBUNIT ALG14 HOMOLOG"/>
    <property type="match status" value="1"/>
</dbReference>
<feature type="transmembrane region" description="Helical" evidence="11">
    <location>
        <begin position="150"/>
        <end position="173"/>
    </location>
</feature>
<protein>
    <recommendedName>
        <fullName evidence="4">UDP-N-acetylglucosamine transferase subunit ALG14</fullName>
    </recommendedName>
</protein>
<evidence type="ECO:0000256" key="4">
    <source>
        <dbReference type="ARBA" id="ARBA00017467"/>
    </source>
</evidence>
<dbReference type="SMART" id="SM00558">
    <property type="entry name" value="JmjC"/>
    <property type="match status" value="1"/>
</dbReference>
<reference evidence="14" key="1">
    <citation type="submission" date="2025-08" db="UniProtKB">
        <authorList>
            <consortium name="RefSeq"/>
        </authorList>
    </citation>
    <scope>IDENTIFICATION</scope>
</reference>
<keyword evidence="7 11" id="KW-1133">Transmembrane helix</keyword>
<evidence type="ECO:0000256" key="9">
    <source>
        <dbReference type="ARBA" id="ARBA00023004"/>
    </source>
</evidence>
<dbReference type="Gene3D" id="3.40.50.2000">
    <property type="entry name" value="Glycogen Phosphorylase B"/>
    <property type="match status" value="1"/>
</dbReference>
<dbReference type="GO" id="GO:0005506">
    <property type="term" value="F:iron ion binding"/>
    <property type="evidence" value="ECO:0007669"/>
    <property type="project" value="InterPro"/>
</dbReference>
<dbReference type="InterPro" id="IPR003347">
    <property type="entry name" value="JmjC_dom"/>
</dbReference>
<accession>A0AAJ7RCH9</accession>
<dbReference type="Proteomes" id="UP000694920">
    <property type="component" value="Unplaced"/>
</dbReference>
<dbReference type="InterPro" id="IPR013969">
    <property type="entry name" value="Oligosacch_biosynth_Alg14"/>
</dbReference>
<evidence type="ECO:0000256" key="1">
    <source>
        <dbReference type="ARBA" id="ARBA00004389"/>
    </source>
</evidence>
<evidence type="ECO:0000313" key="13">
    <source>
        <dbReference type="Proteomes" id="UP000694920"/>
    </source>
</evidence>
<keyword evidence="13" id="KW-1185">Reference proteome</keyword>
<evidence type="ECO:0000256" key="11">
    <source>
        <dbReference type="SAM" id="Phobius"/>
    </source>
</evidence>
<evidence type="ECO:0000313" key="14">
    <source>
        <dbReference type="RefSeq" id="XP_024938366.1"/>
    </source>
</evidence>
<name>A0AAJ7RCH9_CEPCN</name>
<feature type="domain" description="JmjC" evidence="12">
    <location>
        <begin position="494"/>
        <end position="632"/>
    </location>
</feature>
<feature type="transmembrane region" description="Helical" evidence="11">
    <location>
        <begin position="14"/>
        <end position="41"/>
    </location>
</feature>
<dbReference type="RefSeq" id="XP_024938366.1">
    <property type="nucleotide sequence ID" value="XM_025082598.1"/>
</dbReference>
<keyword evidence="6" id="KW-0256">Endoplasmic reticulum</keyword>
<feature type="transmembrane region" description="Helical" evidence="11">
    <location>
        <begin position="125"/>
        <end position="144"/>
    </location>
</feature>
<dbReference type="SUPFAM" id="SSF51197">
    <property type="entry name" value="Clavaminate synthase-like"/>
    <property type="match status" value="1"/>
</dbReference>
<evidence type="ECO:0000256" key="8">
    <source>
        <dbReference type="ARBA" id="ARBA00023002"/>
    </source>
</evidence>